<dbReference type="AlphaFoldDB" id="A0A4Y2R1E7"/>
<feature type="region of interest" description="Disordered" evidence="1">
    <location>
        <begin position="69"/>
        <end position="93"/>
    </location>
</feature>
<evidence type="ECO:0000313" key="2">
    <source>
        <dbReference type="EMBL" id="GBN69413.1"/>
    </source>
</evidence>
<dbReference type="OrthoDB" id="8951732at2759"/>
<gene>
    <name evidence="2" type="ORF">AVEN_125430_1</name>
</gene>
<keyword evidence="3" id="KW-1185">Reference proteome</keyword>
<evidence type="ECO:0000256" key="1">
    <source>
        <dbReference type="SAM" id="MobiDB-lite"/>
    </source>
</evidence>
<reference evidence="2 3" key="1">
    <citation type="journal article" date="2019" name="Sci. Rep.">
        <title>Orb-weaving spider Araneus ventricosus genome elucidates the spidroin gene catalogue.</title>
        <authorList>
            <person name="Kono N."/>
            <person name="Nakamura H."/>
            <person name="Ohtoshi R."/>
            <person name="Moran D.A.P."/>
            <person name="Shinohara A."/>
            <person name="Yoshida Y."/>
            <person name="Fujiwara M."/>
            <person name="Mori M."/>
            <person name="Tomita M."/>
            <person name="Arakawa K."/>
        </authorList>
    </citation>
    <scope>NUCLEOTIDE SEQUENCE [LARGE SCALE GENOMIC DNA]</scope>
</reference>
<feature type="compositionally biased region" description="Polar residues" evidence="1">
    <location>
        <begin position="79"/>
        <end position="93"/>
    </location>
</feature>
<comment type="caution">
    <text evidence="2">The sequence shown here is derived from an EMBL/GenBank/DDBJ whole genome shotgun (WGS) entry which is preliminary data.</text>
</comment>
<dbReference type="EMBL" id="BGPR01015479">
    <property type="protein sequence ID" value="GBN69413.1"/>
    <property type="molecule type" value="Genomic_DNA"/>
</dbReference>
<proteinExistence type="predicted"/>
<sequence length="164" mass="18737">MSSCEKNHHEEKISSHRHDAVMCESGEQRSITLDAHKKSVCSANQSRPSTSPFIVPISVETFLTTSEVITSTSDRESDAPSTTKSLASETVDANETTQELKRFAPVILHYPPRANLRQFFVDHPFQPPDDLPFDARLYERKTMNDTVQRKWLTYKKENKCLYCS</sequence>
<evidence type="ECO:0000313" key="3">
    <source>
        <dbReference type="Proteomes" id="UP000499080"/>
    </source>
</evidence>
<organism evidence="2 3">
    <name type="scientific">Araneus ventricosus</name>
    <name type="common">Orbweaver spider</name>
    <name type="synonym">Epeira ventricosa</name>
    <dbReference type="NCBI Taxonomy" id="182803"/>
    <lineage>
        <taxon>Eukaryota</taxon>
        <taxon>Metazoa</taxon>
        <taxon>Ecdysozoa</taxon>
        <taxon>Arthropoda</taxon>
        <taxon>Chelicerata</taxon>
        <taxon>Arachnida</taxon>
        <taxon>Araneae</taxon>
        <taxon>Araneomorphae</taxon>
        <taxon>Entelegynae</taxon>
        <taxon>Araneoidea</taxon>
        <taxon>Araneidae</taxon>
        <taxon>Araneus</taxon>
    </lineage>
</organism>
<protein>
    <submittedName>
        <fullName evidence="2">Uncharacterized protein</fullName>
    </submittedName>
</protein>
<accession>A0A4Y2R1E7</accession>
<dbReference type="Proteomes" id="UP000499080">
    <property type="component" value="Unassembled WGS sequence"/>
</dbReference>
<name>A0A4Y2R1E7_ARAVE</name>